<evidence type="ECO:0000313" key="7">
    <source>
        <dbReference type="Proteomes" id="UP001595923"/>
    </source>
</evidence>
<accession>A0ABV9DY18</accession>
<dbReference type="Gene3D" id="1.10.101.10">
    <property type="entry name" value="PGBD-like superfamily/PGBD"/>
    <property type="match status" value="1"/>
</dbReference>
<dbReference type="EMBL" id="JBHSFQ010000018">
    <property type="protein sequence ID" value="MFC4563789.1"/>
    <property type="molecule type" value="Genomic_DNA"/>
</dbReference>
<evidence type="ECO:0000256" key="4">
    <source>
        <dbReference type="SAM" id="Phobius"/>
    </source>
</evidence>
<evidence type="ECO:0000259" key="5">
    <source>
        <dbReference type="Pfam" id="PF01471"/>
    </source>
</evidence>
<dbReference type="InterPro" id="IPR002477">
    <property type="entry name" value="Peptidoglycan-bd-like"/>
</dbReference>
<keyword evidence="7" id="KW-1185">Reference proteome</keyword>
<dbReference type="InterPro" id="IPR050465">
    <property type="entry name" value="UPF0194_transport"/>
</dbReference>
<organism evidence="6 7">
    <name type="scientific">Nocardiopsis mangrovi</name>
    <dbReference type="NCBI Taxonomy" id="1179818"/>
    <lineage>
        <taxon>Bacteria</taxon>
        <taxon>Bacillati</taxon>
        <taxon>Actinomycetota</taxon>
        <taxon>Actinomycetes</taxon>
        <taxon>Streptosporangiales</taxon>
        <taxon>Nocardiopsidaceae</taxon>
        <taxon>Nocardiopsis</taxon>
    </lineage>
</organism>
<dbReference type="InterPro" id="IPR036366">
    <property type="entry name" value="PGBDSf"/>
</dbReference>
<keyword evidence="4" id="KW-0472">Membrane</keyword>
<keyword evidence="2" id="KW-0175">Coiled coil</keyword>
<evidence type="ECO:0000256" key="1">
    <source>
        <dbReference type="ARBA" id="ARBA00004196"/>
    </source>
</evidence>
<dbReference type="PANTHER" id="PTHR32347">
    <property type="entry name" value="EFFLUX SYSTEM COMPONENT YKNX-RELATED"/>
    <property type="match status" value="1"/>
</dbReference>
<dbReference type="SUPFAM" id="SSF47090">
    <property type="entry name" value="PGBD-like"/>
    <property type="match status" value="1"/>
</dbReference>
<dbReference type="PANTHER" id="PTHR32347:SF27">
    <property type="entry name" value="RND EFFLUX PUMP MEMBRANE FUSION PROTEIN BARREL-SANDWICH DOMAIN-CONTAINING PROTEIN"/>
    <property type="match status" value="1"/>
</dbReference>
<dbReference type="Gene3D" id="2.40.420.20">
    <property type="match status" value="1"/>
</dbReference>
<protein>
    <submittedName>
        <fullName evidence="6">Efflux RND transporter periplasmic adaptor subunit</fullName>
    </submittedName>
</protein>
<keyword evidence="4" id="KW-0812">Transmembrane</keyword>
<keyword evidence="4" id="KW-1133">Transmembrane helix</keyword>
<feature type="transmembrane region" description="Helical" evidence="4">
    <location>
        <begin position="28"/>
        <end position="49"/>
    </location>
</feature>
<comment type="subcellular location">
    <subcellularLocation>
        <location evidence="1">Cell envelope</location>
    </subcellularLocation>
</comment>
<reference evidence="7" key="1">
    <citation type="journal article" date="2019" name="Int. J. Syst. Evol. Microbiol.">
        <title>The Global Catalogue of Microorganisms (GCM) 10K type strain sequencing project: providing services to taxonomists for standard genome sequencing and annotation.</title>
        <authorList>
            <consortium name="The Broad Institute Genomics Platform"/>
            <consortium name="The Broad Institute Genome Sequencing Center for Infectious Disease"/>
            <person name="Wu L."/>
            <person name="Ma J."/>
        </authorList>
    </citation>
    <scope>NUCLEOTIDE SEQUENCE [LARGE SCALE GENOMIC DNA]</scope>
    <source>
        <strain evidence="7">XZYJ18</strain>
    </source>
</reference>
<comment type="caution">
    <text evidence="6">The sequence shown here is derived from an EMBL/GenBank/DDBJ whole genome shotgun (WGS) entry which is preliminary data.</text>
</comment>
<feature type="region of interest" description="Disordered" evidence="3">
    <location>
        <begin position="1"/>
        <end position="25"/>
    </location>
</feature>
<dbReference type="RefSeq" id="WP_378576364.1">
    <property type="nucleotide sequence ID" value="NZ_JBHSFQ010000018.1"/>
</dbReference>
<dbReference type="Proteomes" id="UP001595923">
    <property type="component" value="Unassembled WGS sequence"/>
</dbReference>
<evidence type="ECO:0000256" key="3">
    <source>
        <dbReference type="SAM" id="MobiDB-lite"/>
    </source>
</evidence>
<dbReference type="Pfam" id="PF01471">
    <property type="entry name" value="PG_binding_1"/>
    <property type="match status" value="1"/>
</dbReference>
<feature type="domain" description="Peptidoglycan binding-like" evidence="5">
    <location>
        <begin position="141"/>
        <end position="193"/>
    </location>
</feature>
<gene>
    <name evidence="6" type="ORF">ACFO4E_18165</name>
</gene>
<evidence type="ECO:0000313" key="6">
    <source>
        <dbReference type="EMBL" id="MFC4563789.1"/>
    </source>
</evidence>
<dbReference type="InterPro" id="IPR036365">
    <property type="entry name" value="PGBD-like_sf"/>
</dbReference>
<sequence length="379" mass="39102">MSDDRSAPVPPPSEGDAGPRPRRRGAPIAVSAGAALAVLAVAAGAVLWVRPWEDPGPQIPDAGPTAEVERTTLVQSETLEGTLGFAGNATVFSLGEGVVTSLPSTGATLEPGDHLYEVDGEPTVLLRGDTPAYRLLEPGITGEDVRQFEQALAELGYGGFTVDNEYTALTAEAVRRWQDDTAGMEVTGTVDPAHVWFAPGSVRVAGRELSVGERAGVAAPVLTTSSDDHVVRVDLEVTDRDLVDEGDEVTVSLPEGGTATGEVSSIGSVAEAGEESEDPGGQEGDPTVEVVVTFTGEEPEDLLDQAPVDVQVESDAKEDVLAVPVGALIALPGSGHGVTAVNDKGAMRDIPVETGWFADGMVEISGDGIDEGLKVVVPK</sequence>
<proteinExistence type="predicted"/>
<evidence type="ECO:0000256" key="2">
    <source>
        <dbReference type="ARBA" id="ARBA00023054"/>
    </source>
</evidence>
<name>A0ABV9DY18_9ACTN</name>